<reference evidence="1" key="2">
    <citation type="journal article" date="2015" name="Data Brief">
        <title>Shoot transcriptome of the giant reed, Arundo donax.</title>
        <authorList>
            <person name="Barrero R.A."/>
            <person name="Guerrero F.D."/>
            <person name="Moolhuijzen P."/>
            <person name="Goolsby J.A."/>
            <person name="Tidwell J."/>
            <person name="Bellgard S.E."/>
            <person name="Bellgard M.I."/>
        </authorList>
    </citation>
    <scope>NUCLEOTIDE SEQUENCE</scope>
    <source>
        <tissue evidence="1">Shoot tissue taken approximately 20 cm above the soil surface</tissue>
    </source>
</reference>
<evidence type="ECO:0000313" key="1">
    <source>
        <dbReference type="EMBL" id="JAD87921.1"/>
    </source>
</evidence>
<dbReference type="AlphaFoldDB" id="A0A0A9DJD9"/>
<proteinExistence type="predicted"/>
<sequence>MLVVHNFWCSQVVRPTSSCVLVLLGAKLLNQKDSNALVGSWRKRQ</sequence>
<name>A0A0A9DJD9_ARUDO</name>
<accession>A0A0A9DJD9</accession>
<reference evidence="1" key="1">
    <citation type="submission" date="2014-09" db="EMBL/GenBank/DDBJ databases">
        <authorList>
            <person name="Magalhaes I.L.F."/>
            <person name="Oliveira U."/>
            <person name="Santos F.R."/>
            <person name="Vidigal T.H.D.A."/>
            <person name="Brescovit A.D."/>
            <person name="Santos A.J."/>
        </authorList>
    </citation>
    <scope>NUCLEOTIDE SEQUENCE</scope>
    <source>
        <tissue evidence="1">Shoot tissue taken approximately 20 cm above the soil surface</tissue>
    </source>
</reference>
<organism evidence="1">
    <name type="scientific">Arundo donax</name>
    <name type="common">Giant reed</name>
    <name type="synonym">Donax arundinaceus</name>
    <dbReference type="NCBI Taxonomy" id="35708"/>
    <lineage>
        <taxon>Eukaryota</taxon>
        <taxon>Viridiplantae</taxon>
        <taxon>Streptophyta</taxon>
        <taxon>Embryophyta</taxon>
        <taxon>Tracheophyta</taxon>
        <taxon>Spermatophyta</taxon>
        <taxon>Magnoliopsida</taxon>
        <taxon>Liliopsida</taxon>
        <taxon>Poales</taxon>
        <taxon>Poaceae</taxon>
        <taxon>PACMAD clade</taxon>
        <taxon>Arundinoideae</taxon>
        <taxon>Arundineae</taxon>
        <taxon>Arundo</taxon>
    </lineage>
</organism>
<protein>
    <submittedName>
        <fullName evidence="1">Uncharacterized protein</fullName>
    </submittedName>
</protein>
<dbReference type="EMBL" id="GBRH01209974">
    <property type="protein sequence ID" value="JAD87921.1"/>
    <property type="molecule type" value="Transcribed_RNA"/>
</dbReference>